<dbReference type="STRING" id="1159017.SAMN02927930_00100"/>
<proteinExistence type="predicted"/>
<reference evidence="2" key="1">
    <citation type="submission" date="2016-10" db="EMBL/GenBank/DDBJ databases">
        <authorList>
            <person name="Varghese N."/>
            <person name="Submissions S."/>
        </authorList>
    </citation>
    <scope>NUCLEOTIDE SEQUENCE [LARGE SCALE GENOMIC DNA]</scope>
    <source>
        <strain evidence="2">CGMCC 1.10824</strain>
    </source>
</reference>
<gene>
    <name evidence="1" type="ORF">SAMN02927930_00100</name>
</gene>
<dbReference type="Proteomes" id="UP000199626">
    <property type="component" value="Unassembled WGS sequence"/>
</dbReference>
<sequence>MSNSTVKAFLKRINTTDHFCDTKAAQSTLDALLKAQQSFYCHSNSGNAKAAHDAWKNVEMLAYEVEQLVLGGVIELYEGDE</sequence>
<dbReference type="RefSeq" id="WP_092590643.1">
    <property type="nucleotide sequence ID" value="NZ_FMXN01000001.1"/>
</dbReference>
<evidence type="ECO:0000313" key="1">
    <source>
        <dbReference type="EMBL" id="SDB02816.1"/>
    </source>
</evidence>
<organism evidence="1 2">
    <name type="scientific">Pseudidiomarina indica</name>
    <dbReference type="NCBI Taxonomy" id="1159017"/>
    <lineage>
        <taxon>Bacteria</taxon>
        <taxon>Pseudomonadati</taxon>
        <taxon>Pseudomonadota</taxon>
        <taxon>Gammaproteobacteria</taxon>
        <taxon>Alteromonadales</taxon>
        <taxon>Idiomarinaceae</taxon>
        <taxon>Pseudidiomarina</taxon>
    </lineage>
</organism>
<accession>A0A1G6A3M4</accession>
<dbReference type="EMBL" id="FMXN01000001">
    <property type="protein sequence ID" value="SDB02816.1"/>
    <property type="molecule type" value="Genomic_DNA"/>
</dbReference>
<dbReference type="OrthoDB" id="9851408at2"/>
<keyword evidence="2" id="KW-1185">Reference proteome</keyword>
<dbReference type="AlphaFoldDB" id="A0A1G6A3M4"/>
<protein>
    <submittedName>
        <fullName evidence="1">Uncharacterized protein</fullName>
    </submittedName>
</protein>
<evidence type="ECO:0000313" key="2">
    <source>
        <dbReference type="Proteomes" id="UP000199626"/>
    </source>
</evidence>
<name>A0A1G6A3M4_9GAMM</name>